<sequence>MEGERLKRKPTNLNNDPIRSKQKHHHRLPFALNGAFETWLFLWIERLLTLDGVYGFWKYVSKLDIFEIRRYLEMFYALKYCILAESVPLAVDEEK</sequence>
<comment type="caution">
    <text evidence="2">The sequence shown here is derived from an EMBL/GenBank/DDBJ whole genome shotgun (WGS) entry which is preliminary data.</text>
</comment>
<evidence type="ECO:0000256" key="1">
    <source>
        <dbReference type="SAM" id="MobiDB-lite"/>
    </source>
</evidence>
<dbReference type="AlphaFoldDB" id="A0A2U1L617"/>
<dbReference type="OrthoDB" id="448893at2759"/>
<dbReference type="EMBL" id="PKPP01011272">
    <property type="protein sequence ID" value="PWA44455.1"/>
    <property type="molecule type" value="Genomic_DNA"/>
</dbReference>
<protein>
    <submittedName>
        <fullName evidence="2">Sucrose synthase</fullName>
    </submittedName>
</protein>
<keyword evidence="3" id="KW-1185">Reference proteome</keyword>
<gene>
    <name evidence="2" type="ORF">CTI12_AA414640</name>
</gene>
<name>A0A2U1L617_ARTAN</name>
<accession>A0A2U1L617</accession>
<organism evidence="2 3">
    <name type="scientific">Artemisia annua</name>
    <name type="common">Sweet wormwood</name>
    <dbReference type="NCBI Taxonomy" id="35608"/>
    <lineage>
        <taxon>Eukaryota</taxon>
        <taxon>Viridiplantae</taxon>
        <taxon>Streptophyta</taxon>
        <taxon>Embryophyta</taxon>
        <taxon>Tracheophyta</taxon>
        <taxon>Spermatophyta</taxon>
        <taxon>Magnoliopsida</taxon>
        <taxon>eudicotyledons</taxon>
        <taxon>Gunneridae</taxon>
        <taxon>Pentapetalae</taxon>
        <taxon>asterids</taxon>
        <taxon>campanulids</taxon>
        <taxon>Asterales</taxon>
        <taxon>Asteraceae</taxon>
        <taxon>Asteroideae</taxon>
        <taxon>Anthemideae</taxon>
        <taxon>Artemisiinae</taxon>
        <taxon>Artemisia</taxon>
    </lineage>
</organism>
<feature type="compositionally biased region" description="Basic residues" evidence="1">
    <location>
        <begin position="1"/>
        <end position="10"/>
    </location>
</feature>
<evidence type="ECO:0000313" key="3">
    <source>
        <dbReference type="Proteomes" id="UP000245207"/>
    </source>
</evidence>
<proteinExistence type="predicted"/>
<dbReference type="STRING" id="35608.A0A2U1L617"/>
<dbReference type="Gene3D" id="3.40.50.2000">
    <property type="entry name" value="Glycogen Phosphorylase B"/>
    <property type="match status" value="1"/>
</dbReference>
<dbReference type="Proteomes" id="UP000245207">
    <property type="component" value="Unassembled WGS sequence"/>
</dbReference>
<feature type="region of interest" description="Disordered" evidence="1">
    <location>
        <begin position="1"/>
        <end position="25"/>
    </location>
</feature>
<evidence type="ECO:0000313" key="2">
    <source>
        <dbReference type="EMBL" id="PWA44455.1"/>
    </source>
</evidence>
<reference evidence="2 3" key="1">
    <citation type="journal article" date="2018" name="Mol. Plant">
        <title>The genome of Artemisia annua provides insight into the evolution of Asteraceae family and artemisinin biosynthesis.</title>
        <authorList>
            <person name="Shen Q."/>
            <person name="Zhang L."/>
            <person name="Liao Z."/>
            <person name="Wang S."/>
            <person name="Yan T."/>
            <person name="Shi P."/>
            <person name="Liu M."/>
            <person name="Fu X."/>
            <person name="Pan Q."/>
            <person name="Wang Y."/>
            <person name="Lv Z."/>
            <person name="Lu X."/>
            <person name="Zhang F."/>
            <person name="Jiang W."/>
            <person name="Ma Y."/>
            <person name="Chen M."/>
            <person name="Hao X."/>
            <person name="Li L."/>
            <person name="Tang Y."/>
            <person name="Lv G."/>
            <person name="Zhou Y."/>
            <person name="Sun X."/>
            <person name="Brodelius P.E."/>
            <person name="Rose J.K.C."/>
            <person name="Tang K."/>
        </authorList>
    </citation>
    <scope>NUCLEOTIDE SEQUENCE [LARGE SCALE GENOMIC DNA]</scope>
    <source>
        <strain evidence="3">cv. Huhao1</strain>
        <tissue evidence="2">Leaf</tissue>
    </source>
</reference>